<dbReference type="Proteomes" id="UP000184390">
    <property type="component" value="Unassembled WGS sequence"/>
</dbReference>
<keyword evidence="2" id="KW-0560">Oxidoreductase</keyword>
<dbReference type="Gene3D" id="3.30.360.10">
    <property type="entry name" value="Dihydrodipicolinate Reductase, domain 2"/>
    <property type="match status" value="1"/>
</dbReference>
<name>A0ABY1HYK8_9ACTO</name>
<dbReference type="PANTHER" id="PTHR42840">
    <property type="entry name" value="NAD(P)-BINDING ROSSMANN-FOLD SUPERFAMILY PROTEIN-RELATED"/>
    <property type="match status" value="1"/>
</dbReference>
<evidence type="ECO:0000256" key="1">
    <source>
        <dbReference type="ARBA" id="ARBA00010928"/>
    </source>
</evidence>
<dbReference type="PANTHER" id="PTHR42840:SF3">
    <property type="entry name" value="BINDING ROSSMANN FOLD OXIDOREDUCTASE, PUTATIVE (AFU_ORTHOLOGUE AFUA_2G10240)-RELATED"/>
    <property type="match status" value="1"/>
</dbReference>
<feature type="domain" description="Gfo/Idh/MocA-like oxidoreductase N-terminal" evidence="3">
    <location>
        <begin position="6"/>
        <end position="124"/>
    </location>
</feature>
<dbReference type="InterPro" id="IPR036291">
    <property type="entry name" value="NAD(P)-bd_dom_sf"/>
</dbReference>
<dbReference type="InterPro" id="IPR000683">
    <property type="entry name" value="Gfo/Idh/MocA-like_OxRdtase_N"/>
</dbReference>
<dbReference type="RefSeq" id="WP_073451158.1">
    <property type="nucleotide sequence ID" value="NZ_FQYL01000001.1"/>
</dbReference>
<dbReference type="InterPro" id="IPR055170">
    <property type="entry name" value="GFO_IDH_MocA-like_dom"/>
</dbReference>
<evidence type="ECO:0000256" key="2">
    <source>
        <dbReference type="ARBA" id="ARBA00023002"/>
    </source>
</evidence>
<evidence type="ECO:0000313" key="6">
    <source>
        <dbReference type="Proteomes" id="UP000184390"/>
    </source>
</evidence>
<reference evidence="5 6" key="1">
    <citation type="submission" date="2016-11" db="EMBL/GenBank/DDBJ databases">
        <authorList>
            <person name="Varghese N."/>
            <person name="Submissions S."/>
        </authorList>
    </citation>
    <scope>NUCLEOTIDE SEQUENCE [LARGE SCALE GENOMIC DNA]</scope>
    <source>
        <strain evidence="5 6">PA</strain>
    </source>
</reference>
<evidence type="ECO:0000313" key="5">
    <source>
        <dbReference type="EMBL" id="SHI31780.1"/>
    </source>
</evidence>
<evidence type="ECO:0000259" key="4">
    <source>
        <dbReference type="Pfam" id="PF22725"/>
    </source>
</evidence>
<feature type="domain" description="GFO/IDH/MocA-like oxidoreductase" evidence="4">
    <location>
        <begin position="140"/>
        <end position="255"/>
    </location>
</feature>
<evidence type="ECO:0000259" key="3">
    <source>
        <dbReference type="Pfam" id="PF01408"/>
    </source>
</evidence>
<keyword evidence="6" id="KW-1185">Reference proteome</keyword>
<dbReference type="SUPFAM" id="SSF51735">
    <property type="entry name" value="NAD(P)-binding Rossmann-fold domains"/>
    <property type="match status" value="1"/>
</dbReference>
<comment type="caution">
    <text evidence="5">The sequence shown here is derived from an EMBL/GenBank/DDBJ whole genome shotgun (WGS) entry which is preliminary data.</text>
</comment>
<dbReference type="Pfam" id="PF22725">
    <property type="entry name" value="GFO_IDH_MocA_C3"/>
    <property type="match status" value="1"/>
</dbReference>
<proteinExistence type="inferred from homology"/>
<protein>
    <submittedName>
        <fullName evidence="5">Myo-inositol 2-dehydrogenase / D-chiro-inositol 1-dehydrogenase</fullName>
    </submittedName>
</protein>
<dbReference type="Pfam" id="PF01408">
    <property type="entry name" value="GFO_IDH_MocA"/>
    <property type="match status" value="1"/>
</dbReference>
<gene>
    <name evidence="5" type="ORF">SAMN05216246_101211</name>
</gene>
<comment type="similarity">
    <text evidence="1">Belongs to the Gfo/Idh/MocA family.</text>
</comment>
<accession>A0ABY1HYK8</accession>
<dbReference type="SUPFAM" id="SSF55347">
    <property type="entry name" value="Glyceraldehyde-3-phosphate dehydrogenase-like, C-terminal domain"/>
    <property type="match status" value="1"/>
</dbReference>
<dbReference type="Gene3D" id="3.40.50.720">
    <property type="entry name" value="NAD(P)-binding Rossmann-like Domain"/>
    <property type="match status" value="1"/>
</dbReference>
<sequence length="352" mass="36996">MSDQLSIGIIGTGVMGSDHAHNLARGVRGARLAAIADADESRARALADSLGGAQPDGGPRVFTDGREMIASGAVDAVIIAAPDPFHAPLALACLEAGLPVLCEKPLAPTAAEAAEVVRAHDALARPLMTVGFMRRFDPGYLALRDRLASGADGALLMTHSVHRNVEAYPGQDSSATVTNSAVHEIDILPWLSGHEVVEVQWAAGRASSLISERHDPQLLLLRDAAGVLHTVELQVHAQYGYDVRCELVCERASVELPPVPALVEADEVIVSSGLARSSAYPADWRPRFAAAYRAELAAWVGASLEGRLPDGGATARDALRTTVVAEAIVRSMEQDGARITVPSIDDALNGRA</sequence>
<organism evidence="5 6">
    <name type="scientific">Actinomyces denticolens</name>
    <dbReference type="NCBI Taxonomy" id="52767"/>
    <lineage>
        <taxon>Bacteria</taxon>
        <taxon>Bacillati</taxon>
        <taxon>Actinomycetota</taxon>
        <taxon>Actinomycetes</taxon>
        <taxon>Actinomycetales</taxon>
        <taxon>Actinomycetaceae</taxon>
        <taxon>Actinomyces</taxon>
    </lineage>
</organism>
<dbReference type="EMBL" id="FQYL01000001">
    <property type="protein sequence ID" value="SHI31780.1"/>
    <property type="molecule type" value="Genomic_DNA"/>
</dbReference>